<dbReference type="OMA" id="NCQDWTV"/>
<keyword evidence="3" id="KW-1185">Reference proteome</keyword>
<accession>W3XI46</accession>
<evidence type="ECO:0000313" key="3">
    <source>
        <dbReference type="Proteomes" id="UP000030651"/>
    </source>
</evidence>
<reference evidence="3" key="1">
    <citation type="journal article" date="2015" name="BMC Genomics">
        <title>Genomic and transcriptomic analysis of the endophytic fungus Pestalotiopsis fici reveals its lifestyle and high potential for synthesis of natural products.</title>
        <authorList>
            <person name="Wang X."/>
            <person name="Zhang X."/>
            <person name="Liu L."/>
            <person name="Xiang M."/>
            <person name="Wang W."/>
            <person name="Sun X."/>
            <person name="Che Y."/>
            <person name="Guo L."/>
            <person name="Liu G."/>
            <person name="Guo L."/>
            <person name="Wang C."/>
            <person name="Yin W.B."/>
            <person name="Stadler M."/>
            <person name="Zhang X."/>
            <person name="Liu X."/>
        </authorList>
    </citation>
    <scope>NUCLEOTIDE SEQUENCE [LARGE SCALE GENOMIC DNA]</scope>
    <source>
        <strain evidence="3">W106-1 / CGMCC3.15140</strain>
    </source>
</reference>
<evidence type="ECO:0000313" key="2">
    <source>
        <dbReference type="EMBL" id="ETS85117.1"/>
    </source>
</evidence>
<proteinExistence type="predicted"/>
<dbReference type="InterPro" id="IPR046670">
    <property type="entry name" value="DUF6540"/>
</dbReference>
<gene>
    <name evidence="2" type="ORF">PFICI_03142</name>
</gene>
<sequence length="205" mass="22443">MPSTPSRSGSGDSAKSAGGSTRDRELSVNFYSPENGHWAAYVRTKGADDGTMYHVRSDAQKDQDQFYYDEKRQVFHSPSLYGSSVVGKLSSGEAAMAGASIRSYASDERNIPRVSRGTNCQNFVGGALGRLEQDGLLKTGQSQYFSQQVGRRGEDIGKDLQRTGRHFALAQKIKPQGPPAARFAEQETRRAPKKLNMSAYSHLSQ</sequence>
<dbReference type="GeneID" id="19268155"/>
<evidence type="ECO:0000256" key="1">
    <source>
        <dbReference type="SAM" id="MobiDB-lite"/>
    </source>
</evidence>
<dbReference type="KEGG" id="pfy:PFICI_03142"/>
<dbReference type="RefSeq" id="XP_007829914.1">
    <property type="nucleotide sequence ID" value="XM_007831723.1"/>
</dbReference>
<feature type="region of interest" description="Disordered" evidence="1">
    <location>
        <begin position="1"/>
        <end position="27"/>
    </location>
</feature>
<name>W3XI46_PESFW</name>
<protein>
    <submittedName>
        <fullName evidence="2">Uncharacterized protein</fullName>
    </submittedName>
</protein>
<dbReference type="EMBL" id="KI912110">
    <property type="protein sequence ID" value="ETS85117.1"/>
    <property type="molecule type" value="Genomic_DNA"/>
</dbReference>
<feature type="region of interest" description="Disordered" evidence="1">
    <location>
        <begin position="172"/>
        <end position="205"/>
    </location>
</feature>
<dbReference type="Proteomes" id="UP000030651">
    <property type="component" value="Unassembled WGS sequence"/>
</dbReference>
<feature type="compositionally biased region" description="Low complexity" evidence="1">
    <location>
        <begin position="1"/>
        <end position="20"/>
    </location>
</feature>
<dbReference type="Pfam" id="PF20174">
    <property type="entry name" value="DUF6540"/>
    <property type="match status" value="1"/>
</dbReference>
<dbReference type="AlphaFoldDB" id="W3XI46"/>
<dbReference type="eggNOG" id="ENOG502SZ0Z">
    <property type="taxonomic scope" value="Eukaryota"/>
</dbReference>
<dbReference type="OrthoDB" id="4412761at2759"/>
<organism evidence="2 3">
    <name type="scientific">Pestalotiopsis fici (strain W106-1 / CGMCC3.15140)</name>
    <dbReference type="NCBI Taxonomy" id="1229662"/>
    <lineage>
        <taxon>Eukaryota</taxon>
        <taxon>Fungi</taxon>
        <taxon>Dikarya</taxon>
        <taxon>Ascomycota</taxon>
        <taxon>Pezizomycotina</taxon>
        <taxon>Sordariomycetes</taxon>
        <taxon>Xylariomycetidae</taxon>
        <taxon>Amphisphaeriales</taxon>
        <taxon>Sporocadaceae</taxon>
        <taxon>Pestalotiopsis</taxon>
    </lineage>
</organism>
<dbReference type="HOGENOM" id="CLU_1337918_0_0_1"/>
<dbReference type="InParanoid" id="W3XI46"/>